<dbReference type="EMBL" id="KZ613476">
    <property type="protein sequence ID" value="PMD22731.1"/>
    <property type="molecule type" value="Genomic_DNA"/>
</dbReference>
<gene>
    <name evidence="2" type="ORF">NA56DRAFT_72974</name>
</gene>
<proteinExistence type="predicted"/>
<name>A0A2J6Q8Z3_9HELO</name>
<dbReference type="AlphaFoldDB" id="A0A2J6Q8Z3"/>
<keyword evidence="3" id="KW-1185">Reference proteome</keyword>
<accession>A0A2J6Q8Z3</accession>
<evidence type="ECO:0000313" key="3">
    <source>
        <dbReference type="Proteomes" id="UP000235672"/>
    </source>
</evidence>
<organism evidence="2 3">
    <name type="scientific">Hyaloscypha hepaticicola</name>
    <dbReference type="NCBI Taxonomy" id="2082293"/>
    <lineage>
        <taxon>Eukaryota</taxon>
        <taxon>Fungi</taxon>
        <taxon>Dikarya</taxon>
        <taxon>Ascomycota</taxon>
        <taxon>Pezizomycotina</taxon>
        <taxon>Leotiomycetes</taxon>
        <taxon>Helotiales</taxon>
        <taxon>Hyaloscyphaceae</taxon>
        <taxon>Hyaloscypha</taxon>
    </lineage>
</organism>
<evidence type="ECO:0000313" key="2">
    <source>
        <dbReference type="EMBL" id="PMD22731.1"/>
    </source>
</evidence>
<dbReference type="OrthoDB" id="5953249at2759"/>
<sequence>MSFSRINRTGLSSRGYLLLSNLSTFSSSVRNLACYISLSHCLICSQRYGISVQYLEAFADFFVTPDTHSIVNQILGPARHRGDRGLENVLRIIRYPHKRLHIGGNDANFTLRALLLLAVESYRHELLDDLSLANLELFRAIGRSPLPNLKKCPIGVGKVARIQRPKRWRPRKKHLY</sequence>
<dbReference type="InterPro" id="IPR048519">
    <property type="entry name" value="Gfd2/YDR514C-like_C"/>
</dbReference>
<reference evidence="2 3" key="1">
    <citation type="submission" date="2016-05" db="EMBL/GenBank/DDBJ databases">
        <title>A degradative enzymes factory behind the ericoid mycorrhizal symbiosis.</title>
        <authorList>
            <consortium name="DOE Joint Genome Institute"/>
            <person name="Martino E."/>
            <person name="Morin E."/>
            <person name="Grelet G."/>
            <person name="Kuo A."/>
            <person name="Kohler A."/>
            <person name="Daghino S."/>
            <person name="Barry K."/>
            <person name="Choi C."/>
            <person name="Cichocki N."/>
            <person name="Clum A."/>
            <person name="Copeland A."/>
            <person name="Hainaut M."/>
            <person name="Haridas S."/>
            <person name="Labutti K."/>
            <person name="Lindquist E."/>
            <person name="Lipzen A."/>
            <person name="Khouja H.-R."/>
            <person name="Murat C."/>
            <person name="Ohm R."/>
            <person name="Olson A."/>
            <person name="Spatafora J."/>
            <person name="Veneault-Fourrey C."/>
            <person name="Henrissat B."/>
            <person name="Grigoriev I."/>
            <person name="Martin F."/>
            <person name="Perotto S."/>
        </authorList>
    </citation>
    <scope>NUCLEOTIDE SEQUENCE [LARGE SCALE GENOMIC DNA]</scope>
    <source>
        <strain evidence="2 3">UAMH 7357</strain>
    </source>
</reference>
<dbReference type="Proteomes" id="UP000235672">
    <property type="component" value="Unassembled WGS sequence"/>
</dbReference>
<dbReference type="Pfam" id="PF21762">
    <property type="entry name" value="DEDDh_C"/>
    <property type="match status" value="1"/>
</dbReference>
<evidence type="ECO:0000259" key="1">
    <source>
        <dbReference type="Pfam" id="PF21762"/>
    </source>
</evidence>
<feature type="domain" description="Gfd2/YDR514C-like C-terminal" evidence="1">
    <location>
        <begin position="59"/>
        <end position="116"/>
    </location>
</feature>
<protein>
    <recommendedName>
        <fullName evidence="1">Gfd2/YDR514C-like C-terminal domain-containing protein</fullName>
    </recommendedName>
</protein>